<dbReference type="InParanoid" id="A0A1X7SKA8"/>
<feature type="domain" description="WASH complex subunit 4 N-terminal" evidence="2">
    <location>
        <begin position="33"/>
        <end position="73"/>
    </location>
</feature>
<dbReference type="OrthoDB" id="10261210at2759"/>
<evidence type="ECO:0000256" key="1">
    <source>
        <dbReference type="SAM" id="Coils"/>
    </source>
</evidence>
<dbReference type="EnsemblMetazoa" id="Aqu2.1.02554_001">
    <property type="protein sequence ID" value="Aqu2.1.02554_001"/>
    <property type="gene ID" value="Aqu2.1.02554"/>
</dbReference>
<accession>A0A1X7SKA8</accession>
<dbReference type="AlphaFoldDB" id="A0A1X7SKA8"/>
<feature type="coiled-coil region" evidence="1">
    <location>
        <begin position="28"/>
        <end position="55"/>
    </location>
</feature>
<sequence>MAARDSDWAFDEFTYDEKTRDLAGQKELEKYEQFLKEYSEQLNGIEEALDDTLGDLWDFTLDPVGLQTTPYETA</sequence>
<protein>
    <recommendedName>
        <fullName evidence="2">WASH complex subunit 4 N-terminal domain-containing protein</fullName>
    </recommendedName>
</protein>
<dbReference type="Pfam" id="PF14745">
    <property type="entry name" value="WASH-4_N"/>
    <property type="match status" value="1"/>
</dbReference>
<dbReference type="InterPro" id="IPR028191">
    <property type="entry name" value="WASH-4_N"/>
</dbReference>
<proteinExistence type="predicted"/>
<keyword evidence="1" id="KW-0175">Coiled coil</keyword>
<name>A0A1X7SKA8_AMPQE</name>
<evidence type="ECO:0000259" key="2">
    <source>
        <dbReference type="Pfam" id="PF14745"/>
    </source>
</evidence>
<reference evidence="3" key="1">
    <citation type="submission" date="2017-05" db="UniProtKB">
        <authorList>
            <consortium name="EnsemblMetazoa"/>
        </authorList>
    </citation>
    <scope>IDENTIFICATION</scope>
</reference>
<dbReference type="STRING" id="400682.A0A1X7SKA8"/>
<organism evidence="3">
    <name type="scientific">Amphimedon queenslandica</name>
    <name type="common">Sponge</name>
    <dbReference type="NCBI Taxonomy" id="400682"/>
    <lineage>
        <taxon>Eukaryota</taxon>
        <taxon>Metazoa</taxon>
        <taxon>Porifera</taxon>
        <taxon>Demospongiae</taxon>
        <taxon>Heteroscleromorpha</taxon>
        <taxon>Haplosclerida</taxon>
        <taxon>Niphatidae</taxon>
        <taxon>Amphimedon</taxon>
    </lineage>
</organism>
<dbReference type="eggNOG" id="KOG3578">
    <property type="taxonomic scope" value="Eukaryota"/>
</dbReference>
<evidence type="ECO:0000313" key="3">
    <source>
        <dbReference type="EnsemblMetazoa" id="Aqu2.1.02554_001"/>
    </source>
</evidence>